<dbReference type="EMBL" id="JAWDGP010003892">
    <property type="protein sequence ID" value="KAK3769639.1"/>
    <property type="molecule type" value="Genomic_DNA"/>
</dbReference>
<gene>
    <name evidence="1" type="ORF">RRG08_004891</name>
</gene>
<dbReference type="AlphaFoldDB" id="A0AAE0ZHS0"/>
<sequence length="108" mass="11661">MRGLMSSQPKCERYWHAVPVAVTAREACCWAGGCGGYGDMRVKPNPSLVNHDITVVTPPHPPHAGRGYEFNIRPGVGGELKAVHREHILHNMDVDPVDPVSGLGSVVN</sequence>
<evidence type="ECO:0000313" key="2">
    <source>
        <dbReference type="Proteomes" id="UP001283361"/>
    </source>
</evidence>
<dbReference type="Proteomes" id="UP001283361">
    <property type="component" value="Unassembled WGS sequence"/>
</dbReference>
<comment type="caution">
    <text evidence="1">The sequence shown here is derived from an EMBL/GenBank/DDBJ whole genome shotgun (WGS) entry which is preliminary data.</text>
</comment>
<organism evidence="1 2">
    <name type="scientific">Elysia crispata</name>
    <name type="common">lettuce slug</name>
    <dbReference type="NCBI Taxonomy" id="231223"/>
    <lineage>
        <taxon>Eukaryota</taxon>
        <taxon>Metazoa</taxon>
        <taxon>Spiralia</taxon>
        <taxon>Lophotrochozoa</taxon>
        <taxon>Mollusca</taxon>
        <taxon>Gastropoda</taxon>
        <taxon>Heterobranchia</taxon>
        <taxon>Euthyneura</taxon>
        <taxon>Panpulmonata</taxon>
        <taxon>Sacoglossa</taxon>
        <taxon>Placobranchoidea</taxon>
        <taxon>Plakobranchidae</taxon>
        <taxon>Elysia</taxon>
    </lineage>
</organism>
<keyword evidence="2" id="KW-1185">Reference proteome</keyword>
<proteinExistence type="predicted"/>
<evidence type="ECO:0000313" key="1">
    <source>
        <dbReference type="EMBL" id="KAK3769639.1"/>
    </source>
</evidence>
<protein>
    <submittedName>
        <fullName evidence="1">Uncharacterized protein</fullName>
    </submittedName>
</protein>
<reference evidence="1" key="1">
    <citation type="journal article" date="2023" name="G3 (Bethesda)">
        <title>A reference genome for the long-term kleptoplast-retaining sea slug Elysia crispata morphotype clarki.</title>
        <authorList>
            <person name="Eastman K.E."/>
            <person name="Pendleton A.L."/>
            <person name="Shaikh M.A."/>
            <person name="Suttiyut T."/>
            <person name="Ogas R."/>
            <person name="Tomko P."/>
            <person name="Gavelis G."/>
            <person name="Widhalm J.R."/>
            <person name="Wisecaver J.H."/>
        </authorList>
    </citation>
    <scope>NUCLEOTIDE SEQUENCE</scope>
    <source>
        <strain evidence="1">ECLA1</strain>
    </source>
</reference>
<name>A0AAE0ZHS0_9GAST</name>
<accession>A0AAE0ZHS0</accession>